<dbReference type="InterPro" id="IPR015422">
    <property type="entry name" value="PyrdxlP-dep_Trfase_small"/>
</dbReference>
<protein>
    <submittedName>
        <fullName evidence="7">Aspartate aminotransferase family protein</fullName>
    </submittedName>
</protein>
<keyword evidence="3 7" id="KW-0032">Aminotransferase</keyword>
<reference evidence="7 8" key="1">
    <citation type="submission" date="2017-05" db="EMBL/GenBank/DDBJ databases">
        <title>Genome of Polynucleobacter sp. MWH-Feld-100.</title>
        <authorList>
            <person name="Hahn M.W."/>
        </authorList>
    </citation>
    <scope>NUCLEOTIDE SEQUENCE [LARGE SCALE GENOMIC DNA]</scope>
    <source>
        <strain evidence="7 8">MWH-Feld-100</strain>
    </source>
</reference>
<keyword evidence="4 7" id="KW-0808">Transferase</keyword>
<organism evidence="7 8">
    <name type="scientific">Polynucleobacter campilacus</name>
    <dbReference type="NCBI Taxonomy" id="1743163"/>
    <lineage>
        <taxon>Bacteria</taxon>
        <taxon>Pseudomonadati</taxon>
        <taxon>Pseudomonadota</taxon>
        <taxon>Betaproteobacteria</taxon>
        <taxon>Burkholderiales</taxon>
        <taxon>Burkholderiaceae</taxon>
        <taxon>Polynucleobacter</taxon>
    </lineage>
</organism>
<dbReference type="Proteomes" id="UP000197528">
    <property type="component" value="Unassembled WGS sequence"/>
</dbReference>
<dbReference type="Pfam" id="PF00202">
    <property type="entry name" value="Aminotran_3"/>
    <property type="match status" value="1"/>
</dbReference>
<evidence type="ECO:0000256" key="1">
    <source>
        <dbReference type="ARBA" id="ARBA00001933"/>
    </source>
</evidence>
<evidence type="ECO:0000256" key="3">
    <source>
        <dbReference type="ARBA" id="ARBA00022576"/>
    </source>
</evidence>
<dbReference type="Gene3D" id="3.40.640.10">
    <property type="entry name" value="Type I PLP-dependent aspartate aminotransferase-like (Major domain)"/>
    <property type="match status" value="1"/>
</dbReference>
<name>A0A254PS10_9BURK</name>
<evidence type="ECO:0000313" key="7">
    <source>
        <dbReference type="EMBL" id="OWS69088.1"/>
    </source>
</evidence>
<dbReference type="FunFam" id="3.40.640.10:FF:000014">
    <property type="entry name" value="Adenosylmethionine-8-amino-7-oxononanoate aminotransferase, probable"/>
    <property type="match status" value="1"/>
</dbReference>
<dbReference type="InterPro" id="IPR049704">
    <property type="entry name" value="Aminotrans_3_PPA_site"/>
</dbReference>
<dbReference type="CDD" id="cd00610">
    <property type="entry name" value="OAT_like"/>
    <property type="match status" value="1"/>
</dbReference>
<evidence type="ECO:0000256" key="4">
    <source>
        <dbReference type="ARBA" id="ARBA00022679"/>
    </source>
</evidence>
<proteinExistence type="inferred from homology"/>
<gene>
    <name evidence="7" type="ORF">CBI31_08415</name>
</gene>
<comment type="caution">
    <text evidence="7">The sequence shown here is derived from an EMBL/GenBank/DDBJ whole genome shotgun (WGS) entry which is preliminary data.</text>
</comment>
<dbReference type="RefSeq" id="WP_240553868.1">
    <property type="nucleotide sequence ID" value="NZ_NGUP01000004.1"/>
</dbReference>
<dbReference type="PROSITE" id="PS00600">
    <property type="entry name" value="AA_TRANSFER_CLASS_3"/>
    <property type="match status" value="1"/>
</dbReference>
<comment type="similarity">
    <text evidence="2 6">Belongs to the class-III pyridoxal-phosphate-dependent aminotransferase family.</text>
</comment>
<accession>A0A254PS10</accession>
<dbReference type="InterPro" id="IPR015421">
    <property type="entry name" value="PyrdxlP-dep_Trfase_major"/>
</dbReference>
<evidence type="ECO:0000256" key="2">
    <source>
        <dbReference type="ARBA" id="ARBA00008954"/>
    </source>
</evidence>
<dbReference type="AlphaFoldDB" id="A0A254PS10"/>
<dbReference type="SUPFAM" id="SSF53383">
    <property type="entry name" value="PLP-dependent transferases"/>
    <property type="match status" value="1"/>
</dbReference>
<evidence type="ECO:0000256" key="6">
    <source>
        <dbReference type="RuleBase" id="RU003560"/>
    </source>
</evidence>
<dbReference type="GO" id="GO:0030170">
    <property type="term" value="F:pyridoxal phosphate binding"/>
    <property type="evidence" value="ECO:0007669"/>
    <property type="project" value="InterPro"/>
</dbReference>
<dbReference type="InterPro" id="IPR015424">
    <property type="entry name" value="PyrdxlP-dep_Trfase"/>
</dbReference>
<dbReference type="InterPro" id="IPR005814">
    <property type="entry name" value="Aminotrans_3"/>
</dbReference>
<keyword evidence="5 6" id="KW-0663">Pyridoxal phosphate</keyword>
<sequence>MSSLISAERSMAASGSNKIDMSAYWLPFTPNRYFHQNPKVMQSAKGAYYYDNHGRKLFDGLSGLWCSPLGHADPRIGAAINKQYETMDYCPAFQMASEATFTLASRIVKMAPKGLNKVFFTNSGSEGVDTAIKIAIGYHRVMGNASRVRMIGRDRAYHGVGMGGISVGGMVANRKMFTSLMIPGVDHLPHTLNLSQMAFSKGQPKWGAHLADELEKIVALQDANTIAAVILEPVQGSTGVIVPPEGYLQKIREICTKHGILLIFDEVITGFGRLGANFGADRFGVTPDMLIFAKAITNGVIPMGGVLVRGDIYDSIIGHGGQEQAIEFFHGYTYSGHPIPTAAAHAVLDIFESDDLVNRAKALEPVLENGLHALKGKAGILDIRNFGLSGAIDLEPVPGKPGLRALKVLEACIERGALVRVAGDCIAVGPPFISKPEEVEFLCSVLGEAVDIAMKVK</sequence>
<dbReference type="PANTHER" id="PTHR43094">
    <property type="entry name" value="AMINOTRANSFERASE"/>
    <property type="match status" value="1"/>
</dbReference>
<dbReference type="GO" id="GO:0008483">
    <property type="term" value="F:transaminase activity"/>
    <property type="evidence" value="ECO:0007669"/>
    <property type="project" value="UniProtKB-KW"/>
</dbReference>
<comment type="cofactor">
    <cofactor evidence="1">
        <name>pyridoxal 5'-phosphate</name>
        <dbReference type="ChEBI" id="CHEBI:597326"/>
    </cofactor>
</comment>
<dbReference type="Gene3D" id="3.90.1150.10">
    <property type="entry name" value="Aspartate Aminotransferase, domain 1"/>
    <property type="match status" value="1"/>
</dbReference>
<evidence type="ECO:0000313" key="8">
    <source>
        <dbReference type="Proteomes" id="UP000197528"/>
    </source>
</evidence>
<dbReference type="EMBL" id="NGUP01000004">
    <property type="protein sequence ID" value="OWS69088.1"/>
    <property type="molecule type" value="Genomic_DNA"/>
</dbReference>
<dbReference type="PANTHER" id="PTHR43094:SF1">
    <property type="entry name" value="AMINOTRANSFERASE CLASS-III"/>
    <property type="match status" value="1"/>
</dbReference>
<evidence type="ECO:0000256" key="5">
    <source>
        <dbReference type="ARBA" id="ARBA00022898"/>
    </source>
</evidence>
<keyword evidence="8" id="KW-1185">Reference proteome</keyword>